<name>A0A150X9D0_9BACT</name>
<dbReference type="OrthoDB" id="9802842at2"/>
<protein>
    <submittedName>
        <fullName evidence="2">Succinate dehydrogenase</fullName>
    </submittedName>
</protein>
<dbReference type="CDD" id="cd03498">
    <property type="entry name" value="SQR_TypeB_2_TM"/>
    <property type="match status" value="1"/>
</dbReference>
<feature type="transmembrane region" description="Helical" evidence="1">
    <location>
        <begin position="165"/>
        <end position="183"/>
    </location>
</feature>
<feature type="transmembrane region" description="Helical" evidence="1">
    <location>
        <begin position="204"/>
        <end position="225"/>
    </location>
</feature>
<evidence type="ECO:0000313" key="3">
    <source>
        <dbReference type="Proteomes" id="UP000075606"/>
    </source>
</evidence>
<dbReference type="SUPFAM" id="SSF81343">
    <property type="entry name" value="Fumarate reductase respiratory complex transmembrane subunits"/>
    <property type="match status" value="1"/>
</dbReference>
<sequence length="228" mass="26130">MSWVKNTFSSSIGRKFAMALSALFLMIFLLQHFVINFTSVFSETVFNDISHFMGTNALVQFALQPVLIFAVVYHFAMGFALEIKNRNSREVKYAMNKGQANSSWFSRNMIISGAVILAFLGLHFYDFWVPEITTKYIEGDMSGMINGEYRYYHEMVEKFHDPVRVGIYSLSFILLAMHLMHGFQSAFQSMGARHPKYTPGIKKFGNIYAILIPAGFIFIALYHHLTSH</sequence>
<dbReference type="RefSeq" id="WP_068221351.1">
    <property type="nucleotide sequence ID" value="NZ_CP139724.1"/>
</dbReference>
<dbReference type="InterPro" id="IPR034804">
    <property type="entry name" value="SQR/QFR_C/D"/>
</dbReference>
<dbReference type="STRING" id="333140.AWW68_11055"/>
<keyword evidence="3" id="KW-1185">Reference proteome</keyword>
<feature type="transmembrane region" description="Helical" evidence="1">
    <location>
        <begin position="58"/>
        <end position="83"/>
    </location>
</feature>
<organism evidence="2 3">
    <name type="scientific">Roseivirga spongicola</name>
    <dbReference type="NCBI Taxonomy" id="333140"/>
    <lineage>
        <taxon>Bacteria</taxon>
        <taxon>Pseudomonadati</taxon>
        <taxon>Bacteroidota</taxon>
        <taxon>Cytophagia</taxon>
        <taxon>Cytophagales</taxon>
        <taxon>Roseivirgaceae</taxon>
        <taxon>Roseivirga</taxon>
    </lineage>
</organism>
<feature type="transmembrane region" description="Helical" evidence="1">
    <location>
        <begin position="104"/>
        <end position="125"/>
    </location>
</feature>
<evidence type="ECO:0000313" key="2">
    <source>
        <dbReference type="EMBL" id="KYG75328.1"/>
    </source>
</evidence>
<keyword evidence="1" id="KW-0472">Membrane</keyword>
<dbReference type="Gene3D" id="1.20.1300.10">
    <property type="entry name" value="Fumarate reductase/succinate dehydrogenase, transmembrane subunit"/>
    <property type="match status" value="1"/>
</dbReference>
<keyword evidence="1" id="KW-0812">Transmembrane</keyword>
<proteinExistence type="predicted"/>
<gene>
    <name evidence="2" type="ORF">AWW68_11055</name>
</gene>
<dbReference type="NCBIfam" id="TIGR02046">
    <property type="entry name" value="sdhC_b558_fam"/>
    <property type="match status" value="1"/>
</dbReference>
<dbReference type="Proteomes" id="UP000075606">
    <property type="component" value="Unassembled WGS sequence"/>
</dbReference>
<accession>A0A150X9D0</accession>
<dbReference type="EMBL" id="LRPC01000023">
    <property type="protein sequence ID" value="KYG75328.1"/>
    <property type="molecule type" value="Genomic_DNA"/>
</dbReference>
<comment type="caution">
    <text evidence="2">The sequence shown here is derived from an EMBL/GenBank/DDBJ whole genome shotgun (WGS) entry which is preliminary data.</text>
</comment>
<dbReference type="InterPro" id="IPR011138">
    <property type="entry name" value="Cytochrome_b-558"/>
</dbReference>
<evidence type="ECO:0000256" key="1">
    <source>
        <dbReference type="SAM" id="Phobius"/>
    </source>
</evidence>
<reference evidence="2 3" key="1">
    <citation type="submission" date="2016-01" db="EMBL/GenBank/DDBJ databases">
        <title>Genome sequencing of Roseivirga spongicola UST030701-084.</title>
        <authorList>
            <person name="Selvaratnam C."/>
            <person name="Thevarajoo S."/>
            <person name="Goh K.M."/>
            <person name="Ee R."/>
            <person name="Chan K.-G."/>
            <person name="Chong C.S."/>
        </authorList>
    </citation>
    <scope>NUCLEOTIDE SEQUENCE [LARGE SCALE GENOMIC DNA]</scope>
    <source>
        <strain evidence="2 3">UST030701-084</strain>
    </source>
</reference>
<keyword evidence="1" id="KW-1133">Transmembrane helix</keyword>
<dbReference type="GO" id="GO:0016020">
    <property type="term" value="C:membrane"/>
    <property type="evidence" value="ECO:0007669"/>
    <property type="project" value="InterPro"/>
</dbReference>
<dbReference type="AlphaFoldDB" id="A0A150X9D0"/>